<organism evidence="2 3">
    <name type="scientific">Ricinus communis</name>
    <name type="common">Castor bean</name>
    <dbReference type="NCBI Taxonomy" id="3988"/>
    <lineage>
        <taxon>Eukaryota</taxon>
        <taxon>Viridiplantae</taxon>
        <taxon>Streptophyta</taxon>
        <taxon>Embryophyta</taxon>
        <taxon>Tracheophyta</taxon>
        <taxon>Spermatophyta</taxon>
        <taxon>Magnoliopsida</taxon>
        <taxon>eudicotyledons</taxon>
        <taxon>Gunneridae</taxon>
        <taxon>Pentapetalae</taxon>
        <taxon>rosids</taxon>
        <taxon>fabids</taxon>
        <taxon>Malpighiales</taxon>
        <taxon>Euphorbiaceae</taxon>
        <taxon>Acalyphoideae</taxon>
        <taxon>Acalypheae</taxon>
        <taxon>Ricinus</taxon>
    </lineage>
</organism>
<protein>
    <recommendedName>
        <fullName evidence="4">Cytochrome P450</fullName>
    </recommendedName>
</protein>
<dbReference type="eggNOG" id="KOG0156">
    <property type="taxonomic scope" value="Eukaryota"/>
</dbReference>
<keyword evidence="1" id="KW-0472">Membrane</keyword>
<dbReference type="GO" id="GO:0020037">
    <property type="term" value="F:heme binding"/>
    <property type="evidence" value="ECO:0007669"/>
    <property type="project" value="InterPro"/>
</dbReference>
<sequence length="245" mass="27948">MCAHPSEFESFFPFSVNYKHVSLSKEFCDHGEYTSAISCRILAPFQATLCFASIVIGFLKTSLSFPYLILLLAVALIYLTKSQKLKSQNAKQLPLPPGPKPWPLVGCLPTMLTNEPTFQWIHNLMKEMKTEIACIRLGNVHVIPVTSPEISREILNAQDAVFASSPLTISTQLITRGYLTAVLVPFGEQWKKMKRVLGTQVLSPEKYKWFYGKRLEKADHLVRYVYHPDYLMWKNKSAKGNYQKK</sequence>
<dbReference type="InterPro" id="IPR036396">
    <property type="entry name" value="Cyt_P450_sf"/>
</dbReference>
<evidence type="ECO:0000313" key="3">
    <source>
        <dbReference type="Proteomes" id="UP000008311"/>
    </source>
</evidence>
<gene>
    <name evidence="2" type="ORF">RCOM_1042050</name>
</gene>
<name>B9SBR5_RICCO</name>
<dbReference type="GO" id="GO:0005506">
    <property type="term" value="F:iron ion binding"/>
    <property type="evidence" value="ECO:0007669"/>
    <property type="project" value="InterPro"/>
</dbReference>
<dbReference type="Proteomes" id="UP000008311">
    <property type="component" value="Unassembled WGS sequence"/>
</dbReference>
<dbReference type="GO" id="GO:0004497">
    <property type="term" value="F:monooxygenase activity"/>
    <property type="evidence" value="ECO:0007669"/>
    <property type="project" value="InterPro"/>
</dbReference>
<dbReference type="SUPFAM" id="SSF48264">
    <property type="entry name" value="Cytochrome P450"/>
    <property type="match status" value="1"/>
</dbReference>
<evidence type="ECO:0000256" key="1">
    <source>
        <dbReference type="SAM" id="Phobius"/>
    </source>
</evidence>
<dbReference type="GO" id="GO:0016705">
    <property type="term" value="F:oxidoreductase activity, acting on paired donors, with incorporation or reduction of molecular oxygen"/>
    <property type="evidence" value="ECO:0007669"/>
    <property type="project" value="InterPro"/>
</dbReference>
<dbReference type="InterPro" id="IPR001128">
    <property type="entry name" value="Cyt_P450"/>
</dbReference>
<feature type="transmembrane region" description="Helical" evidence="1">
    <location>
        <begin position="65"/>
        <end position="81"/>
    </location>
</feature>
<dbReference type="Gene3D" id="1.10.630.10">
    <property type="entry name" value="Cytochrome P450"/>
    <property type="match status" value="1"/>
</dbReference>
<feature type="transmembrane region" description="Helical" evidence="1">
    <location>
        <begin position="41"/>
        <end position="59"/>
    </location>
</feature>
<dbReference type="Pfam" id="PF00067">
    <property type="entry name" value="p450"/>
    <property type="match status" value="1"/>
</dbReference>
<evidence type="ECO:0000313" key="2">
    <source>
        <dbReference type="EMBL" id="EEF38893.1"/>
    </source>
</evidence>
<dbReference type="EMBL" id="EQ973917">
    <property type="protein sequence ID" value="EEF38893.1"/>
    <property type="molecule type" value="Genomic_DNA"/>
</dbReference>
<reference evidence="3" key="1">
    <citation type="journal article" date="2010" name="Nat. Biotechnol.">
        <title>Draft genome sequence of the oilseed species Ricinus communis.</title>
        <authorList>
            <person name="Chan A.P."/>
            <person name="Crabtree J."/>
            <person name="Zhao Q."/>
            <person name="Lorenzi H."/>
            <person name="Orvis J."/>
            <person name="Puiu D."/>
            <person name="Melake-Berhan A."/>
            <person name="Jones K.M."/>
            <person name="Redman J."/>
            <person name="Chen G."/>
            <person name="Cahoon E.B."/>
            <person name="Gedil M."/>
            <person name="Stanke M."/>
            <person name="Haas B.J."/>
            <person name="Wortman J.R."/>
            <person name="Fraser-Liggett C.M."/>
            <person name="Ravel J."/>
            <person name="Rabinowicz P.D."/>
        </authorList>
    </citation>
    <scope>NUCLEOTIDE SEQUENCE [LARGE SCALE GENOMIC DNA]</scope>
    <source>
        <strain evidence="3">cv. Hale</strain>
    </source>
</reference>
<dbReference type="AlphaFoldDB" id="B9SBR5"/>
<accession>B9SBR5</accession>
<dbReference type="PANTHER" id="PTHR24299:SF52">
    <property type="entry name" value="CYTOCHROME P450"/>
    <property type="match status" value="1"/>
</dbReference>
<keyword evidence="1" id="KW-1133">Transmembrane helix</keyword>
<evidence type="ECO:0008006" key="4">
    <source>
        <dbReference type="Google" id="ProtNLM"/>
    </source>
</evidence>
<dbReference type="PANTHER" id="PTHR24299">
    <property type="entry name" value="CYTOCHROME P450 FAMILY 1"/>
    <property type="match status" value="1"/>
</dbReference>
<proteinExistence type="predicted"/>
<keyword evidence="1" id="KW-0812">Transmembrane</keyword>
<keyword evidence="3" id="KW-1185">Reference proteome</keyword>
<dbReference type="InParanoid" id="B9SBR5"/>